<feature type="region of interest" description="Disordered" evidence="1">
    <location>
        <begin position="1"/>
        <end position="27"/>
    </location>
</feature>
<dbReference type="AlphaFoldDB" id="A0A6I6N426"/>
<evidence type="ECO:0000313" key="3">
    <source>
        <dbReference type="Proteomes" id="UP000436138"/>
    </source>
</evidence>
<dbReference type="EMBL" id="CP047020">
    <property type="protein sequence ID" value="QHA07978.1"/>
    <property type="molecule type" value="Genomic_DNA"/>
</dbReference>
<reference evidence="2 3" key="1">
    <citation type="submission" date="2019-12" db="EMBL/GenBank/DDBJ databases">
        <title>Streptomyces sp. strain T44 isolated from rhizosphere soil of Broussonetia papyrifera.</title>
        <authorList>
            <person name="Mo P."/>
        </authorList>
    </citation>
    <scope>NUCLEOTIDE SEQUENCE [LARGE SCALE GENOMIC DNA]</scope>
    <source>
        <strain evidence="2 3">T44</strain>
    </source>
</reference>
<evidence type="ECO:0000313" key="2">
    <source>
        <dbReference type="EMBL" id="QHA07978.1"/>
    </source>
</evidence>
<dbReference type="Proteomes" id="UP000436138">
    <property type="component" value="Chromosome"/>
</dbReference>
<protein>
    <submittedName>
        <fullName evidence="2">Uncharacterized protein</fullName>
    </submittedName>
</protein>
<name>A0A6I6N426_9ACTN</name>
<feature type="region of interest" description="Disordered" evidence="1">
    <location>
        <begin position="59"/>
        <end position="100"/>
    </location>
</feature>
<gene>
    <name evidence="2" type="ORF">GQF42_36100</name>
</gene>
<keyword evidence="3" id="KW-1185">Reference proteome</keyword>
<accession>A0A6I6N426</accession>
<evidence type="ECO:0000256" key="1">
    <source>
        <dbReference type="SAM" id="MobiDB-lite"/>
    </source>
</evidence>
<dbReference type="KEGG" id="sbro:GQF42_36100"/>
<sequence>MTDTETTPTHAPGVPEVVEGDSPVNTGPVDVQYIDPDGARDDFRHMWGADWLQRLSRYDGRRSHSPSGPHESSHPRTPLANAARRTAGNLAAPTASPTWATVASARTSVTAIVAHWP</sequence>
<proteinExistence type="predicted"/>
<dbReference type="RefSeq" id="WP_158926965.1">
    <property type="nucleotide sequence ID" value="NZ_CP047020.1"/>
</dbReference>
<organism evidence="2 3">
    <name type="scientific">Streptomyces broussonetiae</name>
    <dbReference type="NCBI Taxonomy" id="2686304"/>
    <lineage>
        <taxon>Bacteria</taxon>
        <taxon>Bacillati</taxon>
        <taxon>Actinomycetota</taxon>
        <taxon>Actinomycetes</taxon>
        <taxon>Kitasatosporales</taxon>
        <taxon>Streptomycetaceae</taxon>
        <taxon>Streptomyces</taxon>
    </lineage>
</organism>